<dbReference type="EMBL" id="UGNW01000002">
    <property type="protein sequence ID" value="STX60849.1"/>
    <property type="molecule type" value="Genomic_DNA"/>
</dbReference>
<dbReference type="GO" id="GO:0016779">
    <property type="term" value="F:nucleotidyltransferase activity"/>
    <property type="evidence" value="ECO:0007669"/>
    <property type="project" value="UniProtKB-KW"/>
</dbReference>
<dbReference type="InterPro" id="IPR013610">
    <property type="entry name" value="ArdC_N"/>
</dbReference>
<proteinExistence type="predicted"/>
<dbReference type="Pfam" id="PF18974">
    <property type="entry name" value="DUF5710"/>
    <property type="match status" value="2"/>
</dbReference>
<dbReference type="EC" id="2.7.7.-" evidence="3"/>
<dbReference type="RefSeq" id="WP_058523498.1">
    <property type="nucleotide sequence ID" value="NZ_CAAAHV010000033.1"/>
</dbReference>
<dbReference type="InterPro" id="IPR041459">
    <property type="entry name" value="MPTase-PolyVal"/>
</dbReference>
<dbReference type="CDD" id="cd01029">
    <property type="entry name" value="TOPRIM_primases"/>
    <property type="match status" value="1"/>
</dbReference>
<dbReference type="AlphaFoldDB" id="A0A378JV27"/>
<evidence type="ECO:0000313" key="5">
    <source>
        <dbReference type="Proteomes" id="UP000255066"/>
    </source>
</evidence>
<keyword evidence="3" id="KW-0548">Nucleotidyltransferase</keyword>
<dbReference type="Proteomes" id="UP000255066">
    <property type="component" value="Unassembled WGS sequence"/>
</dbReference>
<evidence type="ECO:0000313" key="4">
    <source>
        <dbReference type="Proteomes" id="UP000054735"/>
    </source>
</evidence>
<dbReference type="GO" id="GO:0003697">
    <property type="term" value="F:single-stranded DNA binding"/>
    <property type="evidence" value="ECO:0007669"/>
    <property type="project" value="InterPro"/>
</dbReference>
<dbReference type="Proteomes" id="UP000054735">
    <property type="component" value="Unassembled WGS sequence"/>
</dbReference>
<dbReference type="EMBL" id="LNXT01000018">
    <property type="protein sequence ID" value="KTC71795.1"/>
    <property type="molecule type" value="Genomic_DNA"/>
</dbReference>
<sequence length="797" mass="89602">MDNIPYHHKVAIKIIEQLKEGTAPWLKPWNPGTPGSQLPMNPVTGKRYKGINTLILMQMGHADNRWLTYKQAQSIGAQVRKGEKGTLVQYWKFADEKVQKDDQGNPILNQAGEPITLTVKLERPQVFYATVFNASQMEGLSPIVHKTPEWSPLEKAEALLTKSGAAIHHSEMDRAFYRITSDEIHLPLKSQFDDPARYYATALHELGHWTGHESRLKRDLAHPFGSVGYAKEELRAEIASLLLGDELGIGHDPSQHTAYIKSWIKALEDDPMEIFRAAADAEKITYYLHSLEQQQEHTINPHEDLREDNTVVSEPMVLKPTIPDTIWLNIPYHQKETAKTLAGTLPNGELAIAWDKEAKKWYAKEGANLEALHPWLEAKRQQPKIEERCITEKKWLALPYEHKESVKSIVGKLSDGTPGIAWDHAKKCWYANPGVSLDKIQAWLPNEKMRLQKPACDPREEFKDALISAGFFVTADHPIMNGKKHRLSVEGDKKGETAGFYVGFLDGLPAGYFKNNRTGLEMKWRSKGYILSEDEKAALKATALEKAKHREAEIESLHQQTSMKLKQKLSRLQALSTPTPYLESKAIDVYPGVFTDKAKRTTYIPAYDQNGEIWTMQYIREDGTKRFAKNSRKEGCCHVIGGMESLASASVMIIAEGYATAATLKKALDLPVVVAFDAGNLKAVAERLNERYPHTPILIAADDDKHLELTTSKRINPGKEKALEAAIAVNGQMIVPVFAPGEQLDNPRQFSDFNDLANNSRLGLEGVKRQTQGIIKEIISKSRTTKPNRTHKHVQAL</sequence>
<dbReference type="Pfam" id="PF18818">
    <property type="entry name" value="MPTase-PolyVal"/>
    <property type="match status" value="1"/>
</dbReference>
<dbReference type="InterPro" id="IPR034154">
    <property type="entry name" value="TOPRIM_DnaG/twinkle"/>
</dbReference>
<dbReference type="Pfam" id="PF13362">
    <property type="entry name" value="Toprim_3"/>
    <property type="match status" value="1"/>
</dbReference>
<evidence type="ECO:0000259" key="1">
    <source>
        <dbReference type="SMART" id="SM00493"/>
    </source>
</evidence>
<dbReference type="STRING" id="28083.Lbir_1431"/>
<evidence type="ECO:0000313" key="3">
    <source>
        <dbReference type="EMBL" id="STX60849.1"/>
    </source>
</evidence>
<dbReference type="InterPro" id="IPR043764">
    <property type="entry name" value="DUF5710"/>
</dbReference>
<accession>A0A378JV27</accession>
<evidence type="ECO:0000313" key="2">
    <source>
        <dbReference type="EMBL" id="KTC71795.1"/>
    </source>
</evidence>
<dbReference type="InterPro" id="IPR006171">
    <property type="entry name" value="TOPRIM_dom"/>
</dbReference>
<feature type="domain" description="Toprim" evidence="1">
    <location>
        <begin position="650"/>
        <end position="734"/>
    </location>
</feature>
<organism evidence="3 5">
    <name type="scientific">Legionella birminghamensis</name>
    <dbReference type="NCBI Taxonomy" id="28083"/>
    <lineage>
        <taxon>Bacteria</taxon>
        <taxon>Pseudomonadati</taxon>
        <taxon>Pseudomonadota</taxon>
        <taxon>Gammaproteobacteria</taxon>
        <taxon>Legionellales</taxon>
        <taxon>Legionellaceae</taxon>
        <taxon>Legionella</taxon>
    </lineage>
</organism>
<reference evidence="2 4" key="1">
    <citation type="submission" date="2015-11" db="EMBL/GenBank/DDBJ databases">
        <title>Genomic analysis of 38 Legionella species identifies large and diverse effector repertoires.</title>
        <authorList>
            <person name="Burstein D."/>
            <person name="Amaro F."/>
            <person name="Zusman T."/>
            <person name="Lifshitz Z."/>
            <person name="Cohen O."/>
            <person name="Gilbert J.A."/>
            <person name="Pupko T."/>
            <person name="Shuman H.A."/>
            <person name="Segal G."/>
        </authorList>
    </citation>
    <scope>NUCLEOTIDE SEQUENCE [LARGE SCALE GENOMIC DNA]</scope>
    <source>
        <strain evidence="2 4">CDC#1407-AL-14</strain>
    </source>
</reference>
<dbReference type="Pfam" id="PF08401">
    <property type="entry name" value="ArdcN"/>
    <property type="match status" value="1"/>
</dbReference>
<reference evidence="3 5" key="2">
    <citation type="submission" date="2018-06" db="EMBL/GenBank/DDBJ databases">
        <authorList>
            <consortium name="Pathogen Informatics"/>
            <person name="Doyle S."/>
        </authorList>
    </citation>
    <scope>NUCLEOTIDE SEQUENCE [LARGE SCALE GENOMIC DNA]</scope>
    <source>
        <strain evidence="3 5">NCTC12437</strain>
    </source>
</reference>
<keyword evidence="4" id="KW-1185">Reference proteome</keyword>
<gene>
    <name evidence="3" type="primary">traC_2</name>
    <name evidence="2" type="ORF">Lbir_1431</name>
    <name evidence="3" type="ORF">NCTC12437_03139</name>
</gene>
<dbReference type="SMART" id="SM00493">
    <property type="entry name" value="TOPRIM"/>
    <property type="match status" value="1"/>
</dbReference>
<name>A0A378JV27_9GAMM</name>
<keyword evidence="3" id="KW-0808">Transferase</keyword>
<protein>
    <submittedName>
        <fullName evidence="3">DNA primase TraC</fullName>
        <ecNumber evidence="3">2.7.7.-</ecNumber>
    </submittedName>
</protein>